<accession>J4CCB0</accession>
<evidence type="ECO:0000313" key="4">
    <source>
        <dbReference type="Proteomes" id="UP000003786"/>
    </source>
</evidence>
<protein>
    <recommendedName>
        <fullName evidence="2">RNA-editing substrate-binding complex 6 protein domain-containing protein</fullName>
    </recommendedName>
</protein>
<dbReference type="eggNOG" id="ENOG502QX58">
    <property type="taxonomic scope" value="Eukaryota"/>
</dbReference>
<dbReference type="RefSeq" id="XP_009689378.1">
    <property type="nucleotide sequence ID" value="XM_009691083.1"/>
</dbReference>
<proteinExistence type="predicted"/>
<dbReference type="Proteomes" id="UP000003786">
    <property type="component" value="Chromosome 1"/>
</dbReference>
<organism evidence="3 4">
    <name type="scientific">Theileria orientalis strain Shintoku</name>
    <dbReference type="NCBI Taxonomy" id="869250"/>
    <lineage>
        <taxon>Eukaryota</taxon>
        <taxon>Sar</taxon>
        <taxon>Alveolata</taxon>
        <taxon>Apicomplexa</taxon>
        <taxon>Aconoidasida</taxon>
        <taxon>Piroplasmida</taxon>
        <taxon>Theileriidae</taxon>
        <taxon>Theileria</taxon>
    </lineage>
</organism>
<dbReference type="OMA" id="DICLLYY"/>
<name>J4CCB0_THEOR</name>
<feature type="region of interest" description="Disordered" evidence="1">
    <location>
        <begin position="545"/>
        <end position="574"/>
    </location>
</feature>
<dbReference type="OrthoDB" id="360337at2759"/>
<dbReference type="Pfam" id="PF26188">
    <property type="entry name" value="RESC6"/>
    <property type="match status" value="1"/>
</dbReference>
<evidence type="ECO:0000259" key="2">
    <source>
        <dbReference type="Pfam" id="PF26188"/>
    </source>
</evidence>
<dbReference type="KEGG" id="tot:TOT_010000539"/>
<evidence type="ECO:0000256" key="1">
    <source>
        <dbReference type="SAM" id="MobiDB-lite"/>
    </source>
</evidence>
<dbReference type="AlphaFoldDB" id="J4CCB0"/>
<feature type="domain" description="RNA-editing substrate-binding complex 6 protein" evidence="2">
    <location>
        <begin position="93"/>
        <end position="261"/>
    </location>
</feature>
<sequence>MGTKVKRIPNVFESLYLLAKHDNYDSGKWRDVLTGIHRKYKDKQGIRDMCLLYYGLFKGHTNDEIAHMEIRYKDRESRECQGPFKIGDIAEAYLSKVSALVKFMNTKQLAIISKYLSLFNKLNESLCSTIVSRMSLSNLKITARSFCNIVLALSESNCVNRDVVERLLVQNKNMLVNMNKIDLMYVLKSISIHNINNEEIMSVIADKLSYYTEDMSANEVLSTLYAIYRLNWQNEQVVRSLYFKTQNLINEYDVSSLGLIAKYLSHCKLKDVREFFDVELIPRAHQLVETDIKAFSKTSGKNNDGRLLDELLLLYKCCYSSGSTLNPKMLNGILDGQILDYQWQSLFTVLNRYQHNINCSRSLINSMEYVKLVLKSIEGFKGYISANKVSIKYMPEITRCMVESGCDRNDVLLEIVKGISEADVELADHFLETLFNLHTVDLDDFNTVYNELLSIALRDRRICDYGNLVPLMSILCYRNEKIPPELDEMFKAVFNKGGEQTESWKVQSPEYSSISSYKRHKVDTSDEVLEYLAYTMVFPMRTTDNASSGSNSGSNTSSGINTASGSNSGSDDTTGSIYSGSNGKFLQYKEELTYIFKMIKKVKREDLVKMLVWYIGKMDEKLLKRMVEVGSIPWIREVSDTNWIVDNKIKVELVNGMERLLVKLDEELVFGPCYLESGAREVCYNQVSREKWDSVAVNMLRRILELNSYGLKVM</sequence>
<gene>
    <name evidence="3" type="ORF">TOT_010000539</name>
</gene>
<dbReference type="VEuPathDB" id="PiroplasmaDB:TOT_010000539"/>
<dbReference type="GeneID" id="20713441"/>
<evidence type="ECO:0000313" key="3">
    <source>
        <dbReference type="EMBL" id="BAM39077.1"/>
    </source>
</evidence>
<reference evidence="3 4" key="1">
    <citation type="journal article" date="2012" name="MBio">
        <title>Comparative genome analysis of three eukaryotic parasites with differing abilities to transform leukocytes reveals key mediators of Theileria-induced leukocyte transformation.</title>
        <authorList>
            <person name="Hayashida K."/>
            <person name="Hara Y."/>
            <person name="Abe T."/>
            <person name="Yamasaki C."/>
            <person name="Toyoda A."/>
            <person name="Kosuge T."/>
            <person name="Suzuki Y."/>
            <person name="Sato Y."/>
            <person name="Kawashima S."/>
            <person name="Katayama T."/>
            <person name="Wakaguri H."/>
            <person name="Inoue N."/>
            <person name="Homma K."/>
            <person name="Tada-Umezaki M."/>
            <person name="Yagi Y."/>
            <person name="Fujii Y."/>
            <person name="Habara T."/>
            <person name="Kanehisa M."/>
            <person name="Watanabe H."/>
            <person name="Ito K."/>
            <person name="Gojobori T."/>
            <person name="Sugawara H."/>
            <person name="Imanishi T."/>
            <person name="Weir W."/>
            <person name="Gardner M."/>
            <person name="Pain A."/>
            <person name="Shiels B."/>
            <person name="Hattori M."/>
            <person name="Nene V."/>
            <person name="Sugimoto C."/>
        </authorList>
    </citation>
    <scope>NUCLEOTIDE SEQUENCE [LARGE SCALE GENOMIC DNA]</scope>
    <source>
        <strain evidence="3 4">Shintoku</strain>
    </source>
</reference>
<dbReference type="InterPro" id="IPR058917">
    <property type="entry name" value="RESC6_dom"/>
</dbReference>
<keyword evidence="4" id="KW-1185">Reference proteome</keyword>
<dbReference type="EMBL" id="AP011946">
    <property type="protein sequence ID" value="BAM39077.1"/>
    <property type="molecule type" value="Genomic_DNA"/>
</dbReference>